<organism evidence="1 2">
    <name type="scientific">Sulfidibacter corallicola</name>
    <dbReference type="NCBI Taxonomy" id="2818388"/>
    <lineage>
        <taxon>Bacteria</taxon>
        <taxon>Pseudomonadati</taxon>
        <taxon>Acidobacteriota</taxon>
        <taxon>Holophagae</taxon>
        <taxon>Acanthopleuribacterales</taxon>
        <taxon>Acanthopleuribacteraceae</taxon>
        <taxon>Sulfidibacter</taxon>
    </lineage>
</organism>
<dbReference type="KEGG" id="scor:J3U87_06785"/>
<proteinExistence type="predicted"/>
<gene>
    <name evidence="1" type="ORF">J3U87_06785</name>
</gene>
<accession>A0A8A4TSN1</accession>
<sequence length="82" mass="9460">MKDLKNEIEEILMEIGGYYPGTSLEVAQGLSRPLDVPAEDIQPALRDLAEEGRIEVDAAGIRLNREMFEKVRKFRKIKHHRK</sequence>
<protein>
    <submittedName>
        <fullName evidence="1">Uncharacterized protein</fullName>
    </submittedName>
</protein>
<evidence type="ECO:0000313" key="1">
    <source>
        <dbReference type="EMBL" id="QTD52164.1"/>
    </source>
</evidence>
<dbReference type="Proteomes" id="UP000663929">
    <property type="component" value="Chromosome"/>
</dbReference>
<reference evidence="1" key="1">
    <citation type="submission" date="2021-03" db="EMBL/GenBank/DDBJ databases">
        <title>Acanthopleuribacteraceae sp. M133.</title>
        <authorList>
            <person name="Wang G."/>
        </authorList>
    </citation>
    <scope>NUCLEOTIDE SEQUENCE</scope>
    <source>
        <strain evidence="1">M133</strain>
    </source>
</reference>
<dbReference type="AlphaFoldDB" id="A0A8A4TSN1"/>
<evidence type="ECO:0000313" key="2">
    <source>
        <dbReference type="Proteomes" id="UP000663929"/>
    </source>
</evidence>
<dbReference type="EMBL" id="CP071793">
    <property type="protein sequence ID" value="QTD52164.1"/>
    <property type="molecule type" value="Genomic_DNA"/>
</dbReference>
<name>A0A8A4TSN1_SULCO</name>
<keyword evidence="2" id="KW-1185">Reference proteome</keyword>
<dbReference type="RefSeq" id="WP_237382273.1">
    <property type="nucleotide sequence ID" value="NZ_CP071793.1"/>
</dbReference>